<dbReference type="SUPFAM" id="SSF52087">
    <property type="entry name" value="CRAL/TRIO domain"/>
    <property type="match status" value="1"/>
</dbReference>
<protein>
    <recommendedName>
        <fullName evidence="1">CRAL-TRIO domain-containing protein</fullName>
    </recommendedName>
</protein>
<name>A0AAV1QSS8_9ROSI</name>
<feature type="domain" description="CRAL-TRIO" evidence="1">
    <location>
        <begin position="116"/>
        <end position="218"/>
    </location>
</feature>
<dbReference type="Gene3D" id="3.40.525.10">
    <property type="entry name" value="CRAL-TRIO lipid binding domain"/>
    <property type="match status" value="2"/>
</dbReference>
<dbReference type="InterPro" id="IPR036865">
    <property type="entry name" value="CRAL-TRIO_dom_sf"/>
</dbReference>
<dbReference type="CDD" id="cd00170">
    <property type="entry name" value="SEC14"/>
    <property type="match status" value="1"/>
</dbReference>
<evidence type="ECO:0000259" key="1">
    <source>
        <dbReference type="PROSITE" id="PS50191"/>
    </source>
</evidence>
<gene>
    <name evidence="2" type="ORF">DCAF_LOCUS1731</name>
</gene>
<comment type="caution">
    <text evidence="2">The sequence shown here is derived from an EMBL/GenBank/DDBJ whole genome shotgun (WGS) entry which is preliminary data.</text>
</comment>
<organism evidence="2 3">
    <name type="scientific">Dovyalis caffra</name>
    <dbReference type="NCBI Taxonomy" id="77055"/>
    <lineage>
        <taxon>Eukaryota</taxon>
        <taxon>Viridiplantae</taxon>
        <taxon>Streptophyta</taxon>
        <taxon>Embryophyta</taxon>
        <taxon>Tracheophyta</taxon>
        <taxon>Spermatophyta</taxon>
        <taxon>Magnoliopsida</taxon>
        <taxon>eudicotyledons</taxon>
        <taxon>Gunneridae</taxon>
        <taxon>Pentapetalae</taxon>
        <taxon>rosids</taxon>
        <taxon>fabids</taxon>
        <taxon>Malpighiales</taxon>
        <taxon>Salicaceae</taxon>
        <taxon>Flacourtieae</taxon>
        <taxon>Dovyalis</taxon>
    </lineage>
</organism>
<dbReference type="InterPro" id="IPR001251">
    <property type="entry name" value="CRAL-TRIO_dom"/>
</dbReference>
<sequence>MSATSNKSKRKLISSPRLRHRFYVLSLGGWGRLKKALLACQMDKKEEIALDRMRKSVQKLGGSTEVYAFPTTCTTISIRSRYGDLTLTRFLKARKMDPEKAAKMFVQWQTWRASFVPNGFILESQIPDELEARKTYLQGLSKDGYPAYYPERLAKLYLLYMPRFFQSVWKMVCLYLDKGVREKVEIVKNNEKARNEFVEKIGEEVLPKEFGGQAQLVALQDVMVPQLNC</sequence>
<dbReference type="EMBL" id="CAWUPB010000246">
    <property type="protein sequence ID" value="CAK7324094.1"/>
    <property type="molecule type" value="Genomic_DNA"/>
</dbReference>
<dbReference type="AlphaFoldDB" id="A0AAV1QSS8"/>
<keyword evidence="3" id="KW-1185">Reference proteome</keyword>
<dbReference type="Proteomes" id="UP001314170">
    <property type="component" value="Unassembled WGS sequence"/>
</dbReference>
<dbReference type="Pfam" id="PF00650">
    <property type="entry name" value="CRAL_TRIO"/>
    <property type="match status" value="1"/>
</dbReference>
<proteinExistence type="predicted"/>
<dbReference type="InterPro" id="IPR036273">
    <property type="entry name" value="CRAL/TRIO_N_dom_sf"/>
</dbReference>
<accession>A0AAV1QSS8</accession>
<dbReference type="InterPro" id="IPR011074">
    <property type="entry name" value="CRAL/TRIO_N_dom"/>
</dbReference>
<dbReference type="SUPFAM" id="SSF46938">
    <property type="entry name" value="CRAL/TRIO N-terminal domain"/>
    <property type="match status" value="1"/>
</dbReference>
<dbReference type="Pfam" id="PF03765">
    <property type="entry name" value="CRAL_TRIO_N"/>
    <property type="match status" value="1"/>
</dbReference>
<evidence type="ECO:0000313" key="3">
    <source>
        <dbReference type="Proteomes" id="UP001314170"/>
    </source>
</evidence>
<evidence type="ECO:0000313" key="2">
    <source>
        <dbReference type="EMBL" id="CAK7324094.1"/>
    </source>
</evidence>
<dbReference type="PANTHER" id="PTHR46277">
    <property type="entry name" value="OS03G0850700 PROTEIN"/>
    <property type="match status" value="1"/>
</dbReference>
<dbReference type="PROSITE" id="PS50191">
    <property type="entry name" value="CRAL_TRIO"/>
    <property type="match status" value="1"/>
</dbReference>
<reference evidence="2 3" key="1">
    <citation type="submission" date="2024-01" db="EMBL/GenBank/DDBJ databases">
        <authorList>
            <person name="Waweru B."/>
        </authorList>
    </citation>
    <scope>NUCLEOTIDE SEQUENCE [LARGE SCALE GENOMIC DNA]</scope>
</reference>
<dbReference type="SMART" id="SM01100">
    <property type="entry name" value="CRAL_TRIO_N"/>
    <property type="match status" value="1"/>
</dbReference>
<dbReference type="PANTHER" id="PTHR46277:SF7">
    <property type="entry name" value="CRAL-TRIO DOMAIN-CONTAINING PROTEIN"/>
    <property type="match status" value="1"/>
</dbReference>